<accession>Q7UQY0</accession>
<evidence type="ECO:0000313" key="2">
    <source>
        <dbReference type="EMBL" id="CAD74562.1"/>
    </source>
</evidence>
<evidence type="ECO:0000313" key="3">
    <source>
        <dbReference type="Proteomes" id="UP000001025"/>
    </source>
</evidence>
<dbReference type="HOGENOM" id="CLU_3065592_0_0_0"/>
<sequence length="53" mass="5762">MQCSTRALLSPQSFQPPAGNTGTRIRLVVEALASILVLLQFRLESGPSILRHS</sequence>
<feature type="region of interest" description="Disordered" evidence="1">
    <location>
        <begin position="1"/>
        <end position="20"/>
    </location>
</feature>
<dbReference type="KEGG" id="rba:RB6010"/>
<dbReference type="InParanoid" id="Q7UQY0"/>
<reference evidence="2 3" key="1">
    <citation type="journal article" date="2003" name="Proc. Natl. Acad. Sci. U.S.A.">
        <title>Complete genome sequence of the marine planctomycete Pirellula sp. strain 1.</title>
        <authorList>
            <person name="Gloeckner F.O."/>
            <person name="Kube M."/>
            <person name="Bauer M."/>
            <person name="Teeling H."/>
            <person name="Lombardot T."/>
            <person name="Ludwig W."/>
            <person name="Gade D."/>
            <person name="Beck A."/>
            <person name="Borzym K."/>
            <person name="Heitmann K."/>
            <person name="Rabus R."/>
            <person name="Schlesner H."/>
            <person name="Amann R."/>
            <person name="Reinhardt R."/>
        </authorList>
    </citation>
    <scope>NUCLEOTIDE SEQUENCE [LARGE SCALE GENOMIC DNA]</scope>
    <source>
        <strain evidence="3">DSM 10527 / NCIMB 13988 / SH1</strain>
    </source>
</reference>
<proteinExistence type="predicted"/>
<gene>
    <name evidence="2" type="ordered locus">RB6010</name>
</gene>
<keyword evidence="3" id="KW-1185">Reference proteome</keyword>
<organism evidence="2 3">
    <name type="scientific">Rhodopirellula baltica (strain DSM 10527 / NCIMB 13988 / SH1)</name>
    <dbReference type="NCBI Taxonomy" id="243090"/>
    <lineage>
        <taxon>Bacteria</taxon>
        <taxon>Pseudomonadati</taxon>
        <taxon>Planctomycetota</taxon>
        <taxon>Planctomycetia</taxon>
        <taxon>Pirellulales</taxon>
        <taxon>Pirellulaceae</taxon>
        <taxon>Rhodopirellula</taxon>
    </lineage>
</organism>
<evidence type="ECO:0000256" key="1">
    <source>
        <dbReference type="SAM" id="MobiDB-lite"/>
    </source>
</evidence>
<dbReference type="EnsemblBacteria" id="CAD74562">
    <property type="protein sequence ID" value="CAD74562"/>
    <property type="gene ID" value="RB6010"/>
</dbReference>
<protein>
    <submittedName>
        <fullName evidence="2">Uncharacterized protein</fullName>
    </submittedName>
</protein>
<dbReference type="STRING" id="243090.RB6010"/>
<dbReference type="AlphaFoldDB" id="Q7UQY0"/>
<dbReference type="Proteomes" id="UP000001025">
    <property type="component" value="Chromosome"/>
</dbReference>
<name>Q7UQY0_RHOBA</name>
<dbReference type="EMBL" id="BX294143">
    <property type="protein sequence ID" value="CAD74562.1"/>
    <property type="molecule type" value="Genomic_DNA"/>
</dbReference>